<accession>A0A978VIF3</accession>
<dbReference type="EMBL" id="JAEACU010000004">
    <property type="protein sequence ID" value="KAH7532872.1"/>
    <property type="molecule type" value="Genomic_DNA"/>
</dbReference>
<feature type="region of interest" description="Disordered" evidence="1">
    <location>
        <begin position="150"/>
        <end position="173"/>
    </location>
</feature>
<sequence>MATLAKTPFVKTHSLTDFVAVVMIDDSKSSFKPAAMEMQKEKPWSWKKKQHLQHRINLKLSGLPTLKGWGILGFMVYFSHINGERTVTRCNNIVEKGKIKKKIVAIIIIITTMDMGLQDVGSTKSRNITRIRRRVIEATMEATSAYPKTPIAPMEATSAHPKTPIPPKKLIST</sequence>
<protein>
    <submittedName>
        <fullName evidence="2">Uncharacterized protein</fullName>
    </submittedName>
</protein>
<evidence type="ECO:0000313" key="3">
    <source>
        <dbReference type="Proteomes" id="UP000813462"/>
    </source>
</evidence>
<reference evidence="2" key="1">
    <citation type="journal article" date="2021" name="Front. Plant Sci.">
        <title>Chromosome-Scale Genome Assembly for Chinese Sour Jujube and Insights Into Its Genome Evolution and Domestication Signature.</title>
        <authorList>
            <person name="Shen L.-Y."/>
            <person name="Luo H."/>
            <person name="Wang X.-L."/>
            <person name="Wang X.-M."/>
            <person name="Qiu X.-J."/>
            <person name="Liu H."/>
            <person name="Zhou S.-S."/>
            <person name="Jia K.-H."/>
            <person name="Nie S."/>
            <person name="Bao Y.-T."/>
            <person name="Zhang R.-G."/>
            <person name="Yun Q.-Z."/>
            <person name="Chai Y.-H."/>
            <person name="Lu J.-Y."/>
            <person name="Li Y."/>
            <person name="Zhao S.-W."/>
            <person name="Mao J.-F."/>
            <person name="Jia S.-G."/>
            <person name="Mao Y.-M."/>
        </authorList>
    </citation>
    <scope>NUCLEOTIDE SEQUENCE</scope>
    <source>
        <strain evidence="2">AT0</strain>
        <tissue evidence="2">Leaf</tissue>
    </source>
</reference>
<proteinExistence type="predicted"/>
<dbReference type="Proteomes" id="UP000813462">
    <property type="component" value="Unassembled WGS sequence"/>
</dbReference>
<organism evidence="2 3">
    <name type="scientific">Ziziphus jujuba var. spinosa</name>
    <dbReference type="NCBI Taxonomy" id="714518"/>
    <lineage>
        <taxon>Eukaryota</taxon>
        <taxon>Viridiplantae</taxon>
        <taxon>Streptophyta</taxon>
        <taxon>Embryophyta</taxon>
        <taxon>Tracheophyta</taxon>
        <taxon>Spermatophyta</taxon>
        <taxon>Magnoliopsida</taxon>
        <taxon>eudicotyledons</taxon>
        <taxon>Gunneridae</taxon>
        <taxon>Pentapetalae</taxon>
        <taxon>rosids</taxon>
        <taxon>fabids</taxon>
        <taxon>Rosales</taxon>
        <taxon>Rhamnaceae</taxon>
        <taxon>Paliureae</taxon>
        <taxon>Ziziphus</taxon>
    </lineage>
</organism>
<name>A0A978VIF3_ZIZJJ</name>
<gene>
    <name evidence="2" type="ORF">FEM48_Zijuj04G0068600</name>
</gene>
<dbReference type="AlphaFoldDB" id="A0A978VIF3"/>
<evidence type="ECO:0000256" key="1">
    <source>
        <dbReference type="SAM" id="MobiDB-lite"/>
    </source>
</evidence>
<comment type="caution">
    <text evidence="2">The sequence shown here is derived from an EMBL/GenBank/DDBJ whole genome shotgun (WGS) entry which is preliminary data.</text>
</comment>
<evidence type="ECO:0000313" key="2">
    <source>
        <dbReference type="EMBL" id="KAH7532872.1"/>
    </source>
</evidence>